<evidence type="ECO:0000259" key="2">
    <source>
        <dbReference type="SMART" id="SM00822"/>
    </source>
</evidence>
<dbReference type="InterPro" id="IPR036291">
    <property type="entry name" value="NAD(P)-bd_dom_sf"/>
</dbReference>
<sequence length="255" mass="26739">MNESTSRLFDLSDDVAVVTGAGRGIGEGIAHTLAAAGAAVVCAARRADEVERVAADIRALGGRAVAMPTDVTDNAAVEALAQKAVSEFGHLDIWINNAGGSPVQAPLAQLDPAEWDATMRLNLTSVWVCTNTAARLMRDGGRIVNISSKAAVSTVMGSGHYAAAKAAVNSLTVTYAKELGPRIRVNCIMPGAVPTEIMMKAMRLQDEDLPKLEKVLRMPMRRLGTPDDLGQAVLYFVSPASSWVTGQILGVDGGL</sequence>
<dbReference type="GO" id="GO:0030497">
    <property type="term" value="P:fatty acid elongation"/>
    <property type="evidence" value="ECO:0007669"/>
    <property type="project" value="TreeGrafter"/>
</dbReference>
<dbReference type="PRINTS" id="PR00080">
    <property type="entry name" value="SDRFAMILY"/>
</dbReference>
<dbReference type="PANTHER" id="PTHR42760:SF40">
    <property type="entry name" value="3-OXOACYL-[ACYL-CARRIER-PROTEIN] REDUCTASE, CHLOROPLASTIC"/>
    <property type="match status" value="1"/>
</dbReference>
<dbReference type="CDD" id="cd05233">
    <property type="entry name" value="SDR_c"/>
    <property type="match status" value="1"/>
</dbReference>
<accession>A0A6J6EE61</accession>
<dbReference type="SUPFAM" id="SSF51735">
    <property type="entry name" value="NAD(P)-binding Rossmann-fold domains"/>
    <property type="match status" value="1"/>
</dbReference>
<evidence type="ECO:0000256" key="1">
    <source>
        <dbReference type="ARBA" id="ARBA00006484"/>
    </source>
</evidence>
<dbReference type="SMART" id="SM00822">
    <property type="entry name" value="PKS_KR"/>
    <property type="match status" value="1"/>
</dbReference>
<reference evidence="3" key="1">
    <citation type="submission" date="2020-05" db="EMBL/GenBank/DDBJ databases">
        <authorList>
            <person name="Chiriac C."/>
            <person name="Salcher M."/>
            <person name="Ghai R."/>
            <person name="Kavagutti S V."/>
        </authorList>
    </citation>
    <scope>NUCLEOTIDE SEQUENCE</scope>
</reference>
<dbReference type="PROSITE" id="PS00061">
    <property type="entry name" value="ADH_SHORT"/>
    <property type="match status" value="1"/>
</dbReference>
<dbReference type="NCBIfam" id="NF005559">
    <property type="entry name" value="PRK07231.1"/>
    <property type="match status" value="1"/>
</dbReference>
<dbReference type="InterPro" id="IPR020904">
    <property type="entry name" value="Sc_DH/Rdtase_CS"/>
</dbReference>
<dbReference type="FunFam" id="3.40.50.720:FF:000084">
    <property type="entry name" value="Short-chain dehydrogenase reductase"/>
    <property type="match status" value="1"/>
</dbReference>
<feature type="domain" description="Ketoreductase" evidence="2">
    <location>
        <begin position="14"/>
        <end position="197"/>
    </location>
</feature>
<dbReference type="Gene3D" id="3.40.50.720">
    <property type="entry name" value="NAD(P)-binding Rossmann-like Domain"/>
    <property type="match status" value="1"/>
</dbReference>
<dbReference type="Pfam" id="PF13561">
    <property type="entry name" value="adh_short_C2"/>
    <property type="match status" value="1"/>
</dbReference>
<proteinExistence type="inferred from homology"/>
<dbReference type="AlphaFoldDB" id="A0A6J6EE61"/>
<dbReference type="PANTHER" id="PTHR42760">
    <property type="entry name" value="SHORT-CHAIN DEHYDROGENASES/REDUCTASES FAMILY MEMBER"/>
    <property type="match status" value="1"/>
</dbReference>
<dbReference type="GO" id="GO:0016616">
    <property type="term" value="F:oxidoreductase activity, acting on the CH-OH group of donors, NAD or NADP as acceptor"/>
    <property type="evidence" value="ECO:0007669"/>
    <property type="project" value="TreeGrafter"/>
</dbReference>
<dbReference type="PRINTS" id="PR00081">
    <property type="entry name" value="GDHRDH"/>
</dbReference>
<name>A0A6J6EE61_9ZZZZ</name>
<comment type="similarity">
    <text evidence="1">Belongs to the short-chain dehydrogenases/reductases (SDR) family.</text>
</comment>
<organism evidence="3">
    <name type="scientific">freshwater metagenome</name>
    <dbReference type="NCBI Taxonomy" id="449393"/>
    <lineage>
        <taxon>unclassified sequences</taxon>
        <taxon>metagenomes</taxon>
        <taxon>ecological metagenomes</taxon>
    </lineage>
</organism>
<gene>
    <name evidence="3" type="ORF">UFOPK1722_00487</name>
</gene>
<evidence type="ECO:0000313" key="3">
    <source>
        <dbReference type="EMBL" id="CAB4572623.1"/>
    </source>
</evidence>
<dbReference type="InterPro" id="IPR002347">
    <property type="entry name" value="SDR_fam"/>
</dbReference>
<dbReference type="InterPro" id="IPR057326">
    <property type="entry name" value="KR_dom"/>
</dbReference>
<dbReference type="EMBL" id="CAEZTS010000029">
    <property type="protein sequence ID" value="CAB4572623.1"/>
    <property type="molecule type" value="Genomic_DNA"/>
</dbReference>
<protein>
    <submittedName>
        <fullName evidence="3">Unannotated protein</fullName>
    </submittedName>
</protein>